<evidence type="ECO:0000313" key="4">
    <source>
        <dbReference type="EMBL" id="KAJ9666009.1"/>
    </source>
</evidence>
<feature type="region of interest" description="Disordered" evidence="2">
    <location>
        <begin position="92"/>
        <end position="120"/>
    </location>
</feature>
<accession>A0ABQ9NUB6</accession>
<keyword evidence="1" id="KW-0560">Oxidoreductase</keyword>
<evidence type="ECO:0000313" key="5">
    <source>
        <dbReference type="Proteomes" id="UP001172684"/>
    </source>
</evidence>
<feature type="compositionally biased region" description="Acidic residues" evidence="2">
    <location>
        <begin position="458"/>
        <end position="468"/>
    </location>
</feature>
<dbReference type="InterPro" id="IPR050268">
    <property type="entry name" value="NADH-dep_flavin_reductase"/>
</dbReference>
<evidence type="ECO:0000256" key="2">
    <source>
        <dbReference type="SAM" id="MobiDB-lite"/>
    </source>
</evidence>
<evidence type="ECO:0000259" key="3">
    <source>
        <dbReference type="SMART" id="SM00903"/>
    </source>
</evidence>
<organism evidence="4 5">
    <name type="scientific">Coniosporium apollinis</name>
    <dbReference type="NCBI Taxonomy" id="61459"/>
    <lineage>
        <taxon>Eukaryota</taxon>
        <taxon>Fungi</taxon>
        <taxon>Dikarya</taxon>
        <taxon>Ascomycota</taxon>
        <taxon>Pezizomycotina</taxon>
        <taxon>Dothideomycetes</taxon>
        <taxon>Dothideomycetes incertae sedis</taxon>
        <taxon>Coniosporium</taxon>
    </lineage>
</organism>
<evidence type="ECO:0000256" key="1">
    <source>
        <dbReference type="ARBA" id="ARBA00023002"/>
    </source>
</evidence>
<dbReference type="PANTHER" id="PTHR30466">
    <property type="entry name" value="FLAVIN REDUCTASE"/>
    <property type="match status" value="1"/>
</dbReference>
<protein>
    <recommendedName>
        <fullName evidence="3">Flavin reductase like domain-containing protein</fullName>
    </recommendedName>
</protein>
<gene>
    <name evidence="4" type="ORF">H2201_003920</name>
</gene>
<dbReference type="EMBL" id="JAPDRL010000023">
    <property type="protein sequence ID" value="KAJ9666009.1"/>
    <property type="molecule type" value="Genomic_DNA"/>
</dbReference>
<proteinExistence type="predicted"/>
<dbReference type="PANTHER" id="PTHR30466:SF1">
    <property type="entry name" value="FMN REDUCTASE (NADH) RUTF"/>
    <property type="match status" value="1"/>
</dbReference>
<dbReference type="Proteomes" id="UP001172684">
    <property type="component" value="Unassembled WGS sequence"/>
</dbReference>
<dbReference type="Gene3D" id="2.30.110.10">
    <property type="entry name" value="Electron Transport, Fmn-binding Protein, Chain A"/>
    <property type="match status" value="1"/>
</dbReference>
<feature type="region of interest" description="Disordered" evidence="2">
    <location>
        <begin position="430"/>
        <end position="508"/>
    </location>
</feature>
<dbReference type="InterPro" id="IPR012349">
    <property type="entry name" value="Split_barrel_FMN-bd"/>
</dbReference>
<feature type="compositionally biased region" description="Low complexity" evidence="2">
    <location>
        <begin position="28"/>
        <end position="42"/>
    </location>
</feature>
<dbReference type="Pfam" id="PF01613">
    <property type="entry name" value="Flavin_Reduct"/>
    <property type="match status" value="1"/>
</dbReference>
<feature type="compositionally biased region" description="Basic and acidic residues" evidence="2">
    <location>
        <begin position="475"/>
        <end position="498"/>
    </location>
</feature>
<comment type="caution">
    <text evidence="4">The sequence shown here is derived from an EMBL/GenBank/DDBJ whole genome shotgun (WGS) entry which is preliminary data.</text>
</comment>
<dbReference type="InterPro" id="IPR002563">
    <property type="entry name" value="Flavin_Rdtase-like_dom"/>
</dbReference>
<feature type="region of interest" description="Disordered" evidence="2">
    <location>
        <begin position="1"/>
        <end position="53"/>
    </location>
</feature>
<feature type="compositionally biased region" description="Low complexity" evidence="2">
    <location>
        <begin position="92"/>
        <end position="117"/>
    </location>
</feature>
<reference evidence="4" key="1">
    <citation type="submission" date="2022-10" db="EMBL/GenBank/DDBJ databases">
        <title>Culturing micro-colonial fungi from biological soil crusts in the Mojave desert and describing Neophaeococcomyces mojavensis, and introducing the new genera and species Taxawa tesnikishii.</title>
        <authorList>
            <person name="Kurbessoian T."/>
            <person name="Stajich J.E."/>
        </authorList>
    </citation>
    <scope>NUCLEOTIDE SEQUENCE</scope>
    <source>
        <strain evidence="4">TK_1</strain>
    </source>
</reference>
<keyword evidence="5" id="KW-1185">Reference proteome</keyword>
<sequence length="508" mass="55301">MEGRQRAFSTSRKLYEGNTEELAQQRNAETSSSTPAESETVAPSTDTGPLSAAPSGREFVPVFGDSFDFSANIADGMRLLMRQMAHPVVVITTSAPPSDDSPPASTEPATDTDSTTTIPPNLRAMTVSSFTTVTLSPEPVVSFNVKVPSRTFSALTARQVFRILILSGNAAGARVADAFTKGSPEAGFQALTEQGMYVTFQDKKPWAPTIRGPGILMALDCELLPDKCISVGDHAVVLAKVARIRPGQAEHKDADADAWINGHEATQRVRGLVYGNRAYRTIGPSIHLSQQDEPLARKPAAKELTRMQDARNLVMAALRNDRVFEHMPRYTVYKLLRYAFGGVAVPEGPSKAKEQAQPRKVKVKEPGLRIWKHGSRAPVFRTIGTGYPDEGPDVGGQARYREGDVEDVAGQWRAAGSGAEEGAEVAMKEEAQQDAQPSDWSFEDLERDLPPEARFNLMDDEPGSEEAETAQAARNDIKSKELDQRPDQSSKVTRERKAWGSFSKEATG</sequence>
<feature type="domain" description="Flavin reductase like" evidence="3">
    <location>
        <begin position="81"/>
        <end position="266"/>
    </location>
</feature>
<name>A0ABQ9NUB6_9PEZI</name>
<dbReference type="SMART" id="SM00903">
    <property type="entry name" value="Flavin_Reduct"/>
    <property type="match status" value="1"/>
</dbReference>
<dbReference type="SUPFAM" id="SSF50475">
    <property type="entry name" value="FMN-binding split barrel"/>
    <property type="match status" value="1"/>
</dbReference>